<accession>A0A317C257</accession>
<dbReference type="EMBL" id="QGKM01000076">
    <property type="protein sequence ID" value="PWQ92746.1"/>
    <property type="molecule type" value="Genomic_DNA"/>
</dbReference>
<keyword evidence="1" id="KW-1133">Transmembrane helix</keyword>
<evidence type="ECO:0000259" key="3">
    <source>
        <dbReference type="Pfam" id="PF18184"/>
    </source>
</evidence>
<feature type="transmembrane region" description="Helical" evidence="1">
    <location>
        <begin position="29"/>
        <end position="49"/>
    </location>
</feature>
<evidence type="ECO:0000313" key="4">
    <source>
        <dbReference type="EMBL" id="PWQ92746.1"/>
    </source>
</evidence>
<organism evidence="4 5">
    <name type="scientific">Leucothrix pacifica</name>
    <dbReference type="NCBI Taxonomy" id="1247513"/>
    <lineage>
        <taxon>Bacteria</taxon>
        <taxon>Pseudomonadati</taxon>
        <taxon>Pseudomonadota</taxon>
        <taxon>Gammaproteobacteria</taxon>
        <taxon>Thiotrichales</taxon>
        <taxon>Thiotrichaceae</taxon>
        <taxon>Leucothrix</taxon>
    </lineage>
</organism>
<comment type="caution">
    <text evidence="4">The sequence shown here is derived from an EMBL/GenBank/DDBJ whole genome shotgun (WGS) entry which is preliminary data.</text>
</comment>
<dbReference type="Pfam" id="PF18184">
    <property type="entry name" value="SLATT_3"/>
    <property type="match status" value="1"/>
</dbReference>
<dbReference type="AlphaFoldDB" id="A0A317C257"/>
<feature type="transmembrane region" description="Helical" evidence="1">
    <location>
        <begin position="191"/>
        <end position="211"/>
    </location>
</feature>
<dbReference type="OrthoDB" id="9806639at2"/>
<feature type="non-terminal residue" evidence="4">
    <location>
        <position position="246"/>
    </location>
</feature>
<sequence length="246" mass="27979">MSQPILDDDQLPGLFRSADAASVNAQANYFLGLKLYLFLLVVAATVTYLWPSDEFGAIASAILFLLTLGILIYLRLKRPDDTWYNGRAVAESVKTRAWRWAMRAEPYDDSHTHEAVTTLFIDDMKKILSQNRRLSDALDVSVGFEAITESMANIRALSGIRRLEVYQAQRIDNQADWYTNKSRANKKWANVWFWVSVFLHALAIIMLLYRIRAPEMSLPTESIAVAAGAVITWLQAKKHNPKILSW</sequence>
<protein>
    <submittedName>
        <fullName evidence="4">DUF4231 domain-containing protein</fullName>
    </submittedName>
</protein>
<dbReference type="InterPro" id="IPR041116">
    <property type="entry name" value="SLATT_3"/>
</dbReference>
<keyword evidence="1" id="KW-0812">Transmembrane</keyword>
<dbReference type="Proteomes" id="UP000245539">
    <property type="component" value="Unassembled WGS sequence"/>
</dbReference>
<proteinExistence type="predicted"/>
<reference evidence="4 5" key="1">
    <citation type="submission" date="2018-05" db="EMBL/GenBank/DDBJ databases">
        <title>Leucothrix arctica sp. nov., isolated from Arctic seawater.</title>
        <authorList>
            <person name="Choi A."/>
            <person name="Baek K."/>
        </authorList>
    </citation>
    <scope>NUCLEOTIDE SEQUENCE [LARGE SCALE GENOMIC DNA]</scope>
    <source>
        <strain evidence="4 5">JCM 18388</strain>
    </source>
</reference>
<evidence type="ECO:0000259" key="2">
    <source>
        <dbReference type="Pfam" id="PF18181"/>
    </source>
</evidence>
<evidence type="ECO:0000313" key="5">
    <source>
        <dbReference type="Proteomes" id="UP000245539"/>
    </source>
</evidence>
<feature type="domain" description="SMODS and SLOG-associating 2TM effector" evidence="3">
    <location>
        <begin position="12"/>
        <end position="158"/>
    </location>
</feature>
<dbReference type="NCBIfam" id="NF033634">
    <property type="entry name" value="SLATT_1"/>
    <property type="match status" value="1"/>
</dbReference>
<dbReference type="Pfam" id="PF18181">
    <property type="entry name" value="SLATT_1"/>
    <property type="match status" value="1"/>
</dbReference>
<name>A0A317C257_9GAMM</name>
<dbReference type="NCBIfam" id="NF033610">
    <property type="entry name" value="SLATT_3"/>
    <property type="match status" value="1"/>
</dbReference>
<feature type="domain" description="SMODS and SLOG-associating 2TM effector" evidence="2">
    <location>
        <begin position="166"/>
        <end position="244"/>
    </location>
</feature>
<dbReference type="RefSeq" id="WP_109839296.1">
    <property type="nucleotide sequence ID" value="NZ_QGKM01000076.1"/>
</dbReference>
<gene>
    <name evidence="4" type="ORF">DKW60_19240</name>
</gene>
<feature type="transmembrane region" description="Helical" evidence="1">
    <location>
        <begin position="55"/>
        <end position="74"/>
    </location>
</feature>
<keyword evidence="5" id="KW-1185">Reference proteome</keyword>
<evidence type="ECO:0000256" key="1">
    <source>
        <dbReference type="SAM" id="Phobius"/>
    </source>
</evidence>
<keyword evidence="1" id="KW-0472">Membrane</keyword>
<dbReference type="InterPro" id="IPR040884">
    <property type="entry name" value="SLATT_1"/>
</dbReference>